<organism evidence="1 2">
    <name type="scientific">Armillaria borealis</name>
    <dbReference type="NCBI Taxonomy" id="47425"/>
    <lineage>
        <taxon>Eukaryota</taxon>
        <taxon>Fungi</taxon>
        <taxon>Dikarya</taxon>
        <taxon>Basidiomycota</taxon>
        <taxon>Agaricomycotina</taxon>
        <taxon>Agaricomycetes</taxon>
        <taxon>Agaricomycetidae</taxon>
        <taxon>Agaricales</taxon>
        <taxon>Marasmiineae</taxon>
        <taxon>Physalacriaceae</taxon>
        <taxon>Armillaria</taxon>
    </lineage>
</organism>
<proteinExistence type="predicted"/>
<dbReference type="EMBL" id="JAUEPT010000142">
    <property type="protein sequence ID" value="KAK0430566.1"/>
    <property type="molecule type" value="Genomic_DNA"/>
</dbReference>
<evidence type="ECO:0000313" key="1">
    <source>
        <dbReference type="EMBL" id="KAK0430566.1"/>
    </source>
</evidence>
<evidence type="ECO:0000313" key="2">
    <source>
        <dbReference type="Proteomes" id="UP001175226"/>
    </source>
</evidence>
<gene>
    <name evidence="1" type="ORF">EV421DRAFT_1721417</name>
</gene>
<reference evidence="1" key="1">
    <citation type="submission" date="2023-06" db="EMBL/GenBank/DDBJ databases">
        <authorList>
            <consortium name="Lawrence Berkeley National Laboratory"/>
            <person name="Ahrendt S."/>
            <person name="Sahu N."/>
            <person name="Indic B."/>
            <person name="Wong-Bajracharya J."/>
            <person name="Merenyi Z."/>
            <person name="Ke H.-M."/>
            <person name="Monk M."/>
            <person name="Kocsube S."/>
            <person name="Drula E."/>
            <person name="Lipzen A."/>
            <person name="Balint B."/>
            <person name="Henrissat B."/>
            <person name="Andreopoulos B."/>
            <person name="Martin F.M."/>
            <person name="Harder C.B."/>
            <person name="Rigling D."/>
            <person name="Ford K.L."/>
            <person name="Foster G.D."/>
            <person name="Pangilinan J."/>
            <person name="Papanicolaou A."/>
            <person name="Barry K."/>
            <person name="LaButti K."/>
            <person name="Viragh M."/>
            <person name="Koriabine M."/>
            <person name="Yan M."/>
            <person name="Riley R."/>
            <person name="Champramary S."/>
            <person name="Plett K.L."/>
            <person name="Tsai I.J."/>
            <person name="Slot J."/>
            <person name="Sipos G."/>
            <person name="Plett J."/>
            <person name="Nagy L.G."/>
            <person name="Grigoriev I.V."/>
        </authorList>
    </citation>
    <scope>NUCLEOTIDE SEQUENCE</scope>
    <source>
        <strain evidence="1">FPL87.14</strain>
    </source>
</reference>
<feature type="non-terminal residue" evidence="1">
    <location>
        <position position="101"/>
    </location>
</feature>
<keyword evidence="2" id="KW-1185">Reference proteome</keyword>
<name>A0AA39IU68_9AGAR</name>
<accession>A0AA39IU68</accession>
<dbReference type="Proteomes" id="UP001175226">
    <property type="component" value="Unassembled WGS sequence"/>
</dbReference>
<protein>
    <submittedName>
        <fullName evidence="1">Uncharacterized protein</fullName>
    </submittedName>
</protein>
<comment type="caution">
    <text evidence="1">The sequence shown here is derived from an EMBL/GenBank/DDBJ whole genome shotgun (WGS) entry which is preliminary data.</text>
</comment>
<sequence>SFPFLLDIYGVSNVSVHYIARKIHFNNNSFICFPLAPDLVQSDMSRVNRVIDKISTLMPIQDAIAMSAEEAARPFASVVENGTREKISGEFMNTDGPKLIW</sequence>
<dbReference type="AlphaFoldDB" id="A0AA39IU68"/>